<evidence type="ECO:0000256" key="8">
    <source>
        <dbReference type="ARBA" id="ARBA00022917"/>
    </source>
</evidence>
<dbReference type="Gene3D" id="3.30.930.10">
    <property type="entry name" value="Bira Bifunctional Protein, Domain 2"/>
    <property type="match status" value="1"/>
</dbReference>
<evidence type="ECO:0000313" key="13">
    <source>
        <dbReference type="EMBL" id="MFD1891437.1"/>
    </source>
</evidence>
<dbReference type="SUPFAM" id="SSF52954">
    <property type="entry name" value="Class II aaRS ABD-related"/>
    <property type="match status" value="1"/>
</dbReference>
<sequence>MARPKPLSGFPEFLPAGRIVEQRVLDILRETFELHGFASIETRAVETMETLTRKGEITKEVYVVRRLHADEAQPEKDDLGLHFDLTVPFARYVLENAGHLAFPFRRYQVQKVWRGERPQEGRYREFLQADIDIVGQDSLPEHFDVEAPLVMLAALERMHVELGLPQALMHVNNRKLAEGFYRGLGITDTLEVLQRVDKYDKIGAEAVAALLTEELGLSAEVAAKCVALAGICTPDDSFVEQVRALGVQHEMLDEGLAALQAVINEANRRVPGRMVADMKIARGLDYYTGTVYETELVGHEKLGSISSGGRYDSLASDGKTTFPGVGISLGVTRLLGPMITKGQITATRSVPSAVLVAVDAEETRDVAQEVAAALRARRIPCEVAPKADKFGKQIRYADRRGIPFVWFGGLQGQAKDIRSGEQVEADASSWMPPAEDLRPGVSIAG</sequence>
<keyword evidence="9" id="KW-0030">Aminoacyl-tRNA synthetase</keyword>
<name>A0ABW4RZ10_9ACTN</name>
<dbReference type="PIRSF" id="PIRSF001549">
    <property type="entry name" value="His-tRNA_synth"/>
    <property type="match status" value="1"/>
</dbReference>
<dbReference type="InterPro" id="IPR004154">
    <property type="entry name" value="Anticodon-bd"/>
</dbReference>
<dbReference type="GO" id="GO:0004821">
    <property type="term" value="F:histidine-tRNA ligase activity"/>
    <property type="evidence" value="ECO:0007669"/>
    <property type="project" value="UniProtKB-EC"/>
</dbReference>
<dbReference type="RefSeq" id="WP_343875828.1">
    <property type="nucleotide sequence ID" value="NZ_BAAAIX010000034.1"/>
</dbReference>
<evidence type="ECO:0000256" key="4">
    <source>
        <dbReference type="ARBA" id="ARBA00017399"/>
    </source>
</evidence>
<comment type="caution">
    <text evidence="13">The sequence shown here is derived from an EMBL/GenBank/DDBJ whole genome shotgun (WGS) entry which is preliminary data.</text>
</comment>
<evidence type="ECO:0000256" key="9">
    <source>
        <dbReference type="ARBA" id="ARBA00023146"/>
    </source>
</evidence>
<keyword evidence="13" id="KW-0436">Ligase</keyword>
<dbReference type="InterPro" id="IPR015807">
    <property type="entry name" value="His-tRNA-ligase"/>
</dbReference>
<evidence type="ECO:0000256" key="3">
    <source>
        <dbReference type="ARBA" id="ARBA00012815"/>
    </source>
</evidence>
<evidence type="ECO:0000313" key="14">
    <source>
        <dbReference type="Proteomes" id="UP001597326"/>
    </source>
</evidence>
<evidence type="ECO:0000256" key="7">
    <source>
        <dbReference type="ARBA" id="ARBA00022840"/>
    </source>
</evidence>
<organism evidence="13 14">
    <name type="scientific">Luteococcus peritonei</name>
    <dbReference type="NCBI Taxonomy" id="88874"/>
    <lineage>
        <taxon>Bacteria</taxon>
        <taxon>Bacillati</taxon>
        <taxon>Actinomycetota</taxon>
        <taxon>Actinomycetes</taxon>
        <taxon>Propionibacteriales</taxon>
        <taxon>Propionibacteriaceae</taxon>
        <taxon>Luteococcus</taxon>
    </lineage>
</organism>
<dbReference type="PANTHER" id="PTHR11476:SF7">
    <property type="entry name" value="HISTIDINE--TRNA LIGASE"/>
    <property type="match status" value="1"/>
</dbReference>
<keyword evidence="14" id="KW-1185">Reference proteome</keyword>
<evidence type="ECO:0000256" key="5">
    <source>
        <dbReference type="ARBA" id="ARBA00022490"/>
    </source>
</evidence>
<dbReference type="NCBIfam" id="TIGR00442">
    <property type="entry name" value="hisS"/>
    <property type="match status" value="1"/>
</dbReference>
<dbReference type="InterPro" id="IPR041715">
    <property type="entry name" value="HisRS-like_core"/>
</dbReference>
<dbReference type="EMBL" id="JBHUFZ010000033">
    <property type="protein sequence ID" value="MFD1891437.1"/>
    <property type="molecule type" value="Genomic_DNA"/>
</dbReference>
<dbReference type="InterPro" id="IPR036621">
    <property type="entry name" value="Anticodon-bd_dom_sf"/>
</dbReference>
<keyword evidence="6" id="KW-0547">Nucleotide-binding</keyword>
<dbReference type="Proteomes" id="UP001597326">
    <property type="component" value="Unassembled WGS sequence"/>
</dbReference>
<dbReference type="Pfam" id="PF03129">
    <property type="entry name" value="HGTP_anticodon"/>
    <property type="match status" value="1"/>
</dbReference>
<comment type="catalytic activity">
    <reaction evidence="10">
        <text>tRNA(His) + L-histidine + ATP = L-histidyl-tRNA(His) + AMP + diphosphate + H(+)</text>
        <dbReference type="Rhea" id="RHEA:17313"/>
        <dbReference type="Rhea" id="RHEA-COMP:9665"/>
        <dbReference type="Rhea" id="RHEA-COMP:9689"/>
        <dbReference type="ChEBI" id="CHEBI:15378"/>
        <dbReference type="ChEBI" id="CHEBI:30616"/>
        <dbReference type="ChEBI" id="CHEBI:33019"/>
        <dbReference type="ChEBI" id="CHEBI:57595"/>
        <dbReference type="ChEBI" id="CHEBI:78442"/>
        <dbReference type="ChEBI" id="CHEBI:78527"/>
        <dbReference type="ChEBI" id="CHEBI:456215"/>
        <dbReference type="EC" id="6.1.1.21"/>
    </reaction>
</comment>
<keyword evidence="5" id="KW-0963">Cytoplasm</keyword>
<dbReference type="SUPFAM" id="SSF55681">
    <property type="entry name" value="Class II aaRS and biotin synthetases"/>
    <property type="match status" value="1"/>
</dbReference>
<proteinExistence type="inferred from homology"/>
<comment type="similarity">
    <text evidence="1">Belongs to the class-II aminoacyl-tRNA synthetase family.</text>
</comment>
<evidence type="ECO:0000256" key="2">
    <source>
        <dbReference type="ARBA" id="ARBA00011738"/>
    </source>
</evidence>
<evidence type="ECO:0000259" key="12">
    <source>
        <dbReference type="PROSITE" id="PS50862"/>
    </source>
</evidence>
<feature type="domain" description="Aminoacyl-transfer RNA synthetases class-II family profile" evidence="12">
    <location>
        <begin position="20"/>
        <end position="351"/>
    </location>
</feature>
<dbReference type="PROSITE" id="PS50862">
    <property type="entry name" value="AA_TRNA_LIGASE_II"/>
    <property type="match status" value="1"/>
</dbReference>
<dbReference type="Gene3D" id="3.40.50.800">
    <property type="entry name" value="Anticodon-binding domain"/>
    <property type="match status" value="1"/>
</dbReference>
<dbReference type="InterPro" id="IPR006195">
    <property type="entry name" value="aa-tRNA-synth_II"/>
</dbReference>
<evidence type="ECO:0000256" key="6">
    <source>
        <dbReference type="ARBA" id="ARBA00022741"/>
    </source>
</evidence>
<dbReference type="InterPro" id="IPR045864">
    <property type="entry name" value="aa-tRNA-synth_II/BPL/LPL"/>
</dbReference>
<comment type="subunit">
    <text evidence="2">Homodimer.</text>
</comment>
<evidence type="ECO:0000256" key="10">
    <source>
        <dbReference type="ARBA" id="ARBA00047639"/>
    </source>
</evidence>
<protein>
    <recommendedName>
        <fullName evidence="4 11">Histidine--tRNA ligase</fullName>
        <ecNumber evidence="3 11">6.1.1.21</ecNumber>
    </recommendedName>
</protein>
<evidence type="ECO:0000256" key="11">
    <source>
        <dbReference type="NCBIfam" id="TIGR00442"/>
    </source>
</evidence>
<reference evidence="14" key="1">
    <citation type="journal article" date="2019" name="Int. J. Syst. Evol. Microbiol.">
        <title>The Global Catalogue of Microorganisms (GCM) 10K type strain sequencing project: providing services to taxonomists for standard genome sequencing and annotation.</title>
        <authorList>
            <consortium name="The Broad Institute Genomics Platform"/>
            <consortium name="The Broad Institute Genome Sequencing Center for Infectious Disease"/>
            <person name="Wu L."/>
            <person name="Ma J."/>
        </authorList>
    </citation>
    <scope>NUCLEOTIDE SEQUENCE [LARGE SCALE GENOMIC DNA]</scope>
    <source>
        <strain evidence="14">CAIM 431</strain>
    </source>
</reference>
<dbReference type="EC" id="6.1.1.21" evidence="3 11"/>
<keyword evidence="8" id="KW-0648">Protein biosynthesis</keyword>
<dbReference type="InterPro" id="IPR004516">
    <property type="entry name" value="HisRS/HisZ"/>
</dbReference>
<accession>A0ABW4RZ10</accession>
<dbReference type="CDD" id="cd00773">
    <property type="entry name" value="HisRS-like_core"/>
    <property type="match status" value="1"/>
</dbReference>
<keyword evidence="7" id="KW-0067">ATP-binding</keyword>
<dbReference type="Pfam" id="PF13393">
    <property type="entry name" value="tRNA-synt_His"/>
    <property type="match status" value="1"/>
</dbReference>
<gene>
    <name evidence="13" type="primary">hisS</name>
    <name evidence="13" type="ORF">ACFSCS_14785</name>
</gene>
<dbReference type="PANTHER" id="PTHR11476">
    <property type="entry name" value="HISTIDYL-TRNA SYNTHETASE"/>
    <property type="match status" value="1"/>
</dbReference>
<evidence type="ECO:0000256" key="1">
    <source>
        <dbReference type="ARBA" id="ARBA00008226"/>
    </source>
</evidence>